<evidence type="ECO:0000256" key="1">
    <source>
        <dbReference type="ARBA" id="ARBA00004196"/>
    </source>
</evidence>
<dbReference type="RefSeq" id="WP_132084043.1">
    <property type="nucleotide sequence ID" value="NZ_SLUK01000002.1"/>
</dbReference>
<dbReference type="GO" id="GO:0030313">
    <property type="term" value="C:cell envelope"/>
    <property type="evidence" value="ECO:0007669"/>
    <property type="project" value="UniProtKB-SubCell"/>
</dbReference>
<dbReference type="InterPro" id="IPR058792">
    <property type="entry name" value="Beta-barrel_RND_2"/>
</dbReference>
<dbReference type="Pfam" id="PF25967">
    <property type="entry name" value="RND-MFP_C"/>
    <property type="match status" value="1"/>
</dbReference>
<evidence type="ECO:0000259" key="4">
    <source>
        <dbReference type="Pfam" id="PF25954"/>
    </source>
</evidence>
<gene>
    <name evidence="6" type="ORF">EDD78_102271</name>
</gene>
<name>A0A9X8UKT7_9FIRM</name>
<feature type="domain" description="CusB-like beta-barrel" evidence="4">
    <location>
        <begin position="198"/>
        <end position="277"/>
    </location>
</feature>
<evidence type="ECO:0000259" key="5">
    <source>
        <dbReference type="Pfam" id="PF25967"/>
    </source>
</evidence>
<proteinExistence type="inferred from homology"/>
<dbReference type="Pfam" id="PF25954">
    <property type="entry name" value="Beta-barrel_RND_2"/>
    <property type="match status" value="1"/>
</dbReference>
<feature type="domain" description="Multidrug resistance protein MdtA-like C-terminal permuted SH3" evidence="5">
    <location>
        <begin position="284"/>
        <end position="331"/>
    </location>
</feature>
<dbReference type="EMBL" id="SLUK01000002">
    <property type="protein sequence ID" value="TCL44645.1"/>
    <property type="molecule type" value="Genomic_DNA"/>
</dbReference>
<evidence type="ECO:0000313" key="7">
    <source>
        <dbReference type="Proteomes" id="UP000294682"/>
    </source>
</evidence>
<dbReference type="GO" id="GO:0016020">
    <property type="term" value="C:membrane"/>
    <property type="evidence" value="ECO:0007669"/>
    <property type="project" value="InterPro"/>
</dbReference>
<dbReference type="InterPro" id="IPR058627">
    <property type="entry name" value="MdtA-like_C"/>
</dbReference>
<protein>
    <submittedName>
        <fullName evidence="6">RND family efflux transporter MFP subunit</fullName>
    </submittedName>
</protein>
<keyword evidence="3" id="KW-0175">Coiled coil</keyword>
<dbReference type="GO" id="GO:0022857">
    <property type="term" value="F:transmembrane transporter activity"/>
    <property type="evidence" value="ECO:0007669"/>
    <property type="project" value="InterPro"/>
</dbReference>
<dbReference type="Gene3D" id="2.40.420.20">
    <property type="match status" value="1"/>
</dbReference>
<dbReference type="Gene3D" id="2.40.50.100">
    <property type="match status" value="1"/>
</dbReference>
<evidence type="ECO:0000256" key="3">
    <source>
        <dbReference type="ARBA" id="ARBA00023054"/>
    </source>
</evidence>
<dbReference type="InterPro" id="IPR050465">
    <property type="entry name" value="UPF0194_transport"/>
</dbReference>
<comment type="subcellular location">
    <subcellularLocation>
        <location evidence="1">Cell envelope</location>
    </subcellularLocation>
</comment>
<dbReference type="NCBIfam" id="TIGR01730">
    <property type="entry name" value="RND_mfp"/>
    <property type="match status" value="1"/>
</dbReference>
<dbReference type="InterPro" id="IPR006143">
    <property type="entry name" value="RND_pump_MFP"/>
</dbReference>
<keyword evidence="7" id="KW-1185">Reference proteome</keyword>
<dbReference type="Proteomes" id="UP000294682">
    <property type="component" value="Unassembled WGS sequence"/>
</dbReference>
<evidence type="ECO:0000313" key="6">
    <source>
        <dbReference type="EMBL" id="TCL44645.1"/>
    </source>
</evidence>
<evidence type="ECO:0000256" key="2">
    <source>
        <dbReference type="ARBA" id="ARBA00009477"/>
    </source>
</evidence>
<comment type="similarity">
    <text evidence="2">Belongs to the membrane fusion protein (MFP) (TC 8.A.1) family.</text>
</comment>
<organism evidence="6 7">
    <name type="scientific">Harryflintia acetispora</name>
    <dbReference type="NCBI Taxonomy" id="1849041"/>
    <lineage>
        <taxon>Bacteria</taxon>
        <taxon>Bacillati</taxon>
        <taxon>Bacillota</taxon>
        <taxon>Clostridia</taxon>
        <taxon>Eubacteriales</taxon>
        <taxon>Oscillospiraceae</taxon>
        <taxon>Harryflintia</taxon>
    </lineage>
</organism>
<reference evidence="6 7" key="1">
    <citation type="submission" date="2019-03" db="EMBL/GenBank/DDBJ databases">
        <title>Genomic Encyclopedia of Type Strains, Phase IV (KMG-IV): sequencing the most valuable type-strain genomes for metagenomic binning, comparative biology and taxonomic classification.</title>
        <authorList>
            <person name="Goeker M."/>
        </authorList>
    </citation>
    <scope>NUCLEOTIDE SEQUENCE [LARGE SCALE GENOMIC DNA]</scope>
    <source>
        <strain evidence="6 7">DSM 100433</strain>
    </source>
</reference>
<dbReference type="PANTHER" id="PTHR32347">
    <property type="entry name" value="EFFLUX SYSTEM COMPONENT YKNX-RELATED"/>
    <property type="match status" value="1"/>
</dbReference>
<dbReference type="Gene3D" id="2.40.30.170">
    <property type="match status" value="1"/>
</dbReference>
<accession>A0A9X8UKT7</accession>
<comment type="caution">
    <text evidence="6">The sequence shown here is derived from an EMBL/GenBank/DDBJ whole genome shotgun (WGS) entry which is preliminary data.</text>
</comment>
<sequence length="358" mass="38059">MRLKVLTLTGALLLLFATAFLPGAVLSGVKQADYLRAGIQVWAQETSCTGVVEQPVRKQVFLSTPVIADSVLVSVGDQVEEGEVLATIDTGMTKDVLSQSVMVKKEASTQQETPDLGEVEKVASLYGISVSQLIPLLGGGEASQAIEAVYEAPQTVAVPQMLLSPMNGTVTDVAMQSDVLTQATGPVFTIADSSRFTVRAQVSENQIGGIEPGDEALISGPAFGGQEYHGVVESVAPTAKRTQTALSEQATVDVVISVLDPDERLKSGCSATAEIISQHAQELLTLPYEAINQDEENHEYVLVYQGGRAEKRVVTTGQELSDSVQITAGLGEQEVVLLPQEPLSEGRAVRLREEVVRD</sequence>
<dbReference type="AlphaFoldDB" id="A0A9X8UKT7"/>